<protein>
    <submittedName>
        <fullName evidence="1">Uncharacterized protein</fullName>
    </submittedName>
</protein>
<name>A0ABN1E0C8_9ACTN</name>
<comment type="caution">
    <text evidence="1">The sequence shown here is derived from an EMBL/GenBank/DDBJ whole genome shotgun (WGS) entry which is preliminary data.</text>
</comment>
<reference evidence="1 2" key="1">
    <citation type="journal article" date="2019" name="Int. J. Syst. Evol. Microbiol.">
        <title>The Global Catalogue of Microorganisms (GCM) 10K type strain sequencing project: providing services to taxonomists for standard genome sequencing and annotation.</title>
        <authorList>
            <consortium name="The Broad Institute Genomics Platform"/>
            <consortium name="The Broad Institute Genome Sequencing Center for Infectious Disease"/>
            <person name="Wu L."/>
            <person name="Ma J."/>
        </authorList>
    </citation>
    <scope>NUCLEOTIDE SEQUENCE [LARGE SCALE GENOMIC DNA]</scope>
    <source>
        <strain evidence="1 2">JCM 5052</strain>
    </source>
</reference>
<evidence type="ECO:0000313" key="1">
    <source>
        <dbReference type="EMBL" id="GAA0556588.1"/>
    </source>
</evidence>
<dbReference type="Proteomes" id="UP001501576">
    <property type="component" value="Unassembled WGS sequence"/>
</dbReference>
<gene>
    <name evidence="1" type="ORF">GCM10010390_68530</name>
</gene>
<dbReference type="RefSeq" id="WP_346160962.1">
    <property type="nucleotide sequence ID" value="NZ_BAAABZ010000072.1"/>
</dbReference>
<dbReference type="EMBL" id="BAAABZ010000072">
    <property type="protein sequence ID" value="GAA0556588.1"/>
    <property type="molecule type" value="Genomic_DNA"/>
</dbReference>
<organism evidence="1 2">
    <name type="scientific">Streptomyces mordarskii</name>
    <dbReference type="NCBI Taxonomy" id="1226758"/>
    <lineage>
        <taxon>Bacteria</taxon>
        <taxon>Bacillati</taxon>
        <taxon>Actinomycetota</taxon>
        <taxon>Actinomycetes</taxon>
        <taxon>Kitasatosporales</taxon>
        <taxon>Streptomycetaceae</taxon>
        <taxon>Streptomyces</taxon>
    </lineage>
</organism>
<sequence>MARRTMTVVELSDAAAEAIRQLNHATGKPDGLEYPGDAYSTVANLKTLVQRLPQALEQIEAFITGLHTDGHLTSDRGRPIEDEIDAVQASLKWAAGDAELLAERLDQAHSALSPLGYAE</sequence>
<proteinExistence type="predicted"/>
<evidence type="ECO:0000313" key="2">
    <source>
        <dbReference type="Proteomes" id="UP001501576"/>
    </source>
</evidence>
<accession>A0ABN1E0C8</accession>
<keyword evidence="2" id="KW-1185">Reference proteome</keyword>